<reference evidence="1 2" key="1">
    <citation type="journal article" date="2014" name="FEMS Microbiol. Lett.">
        <title>Genome sequencing analysis reveals virulence-related gene content of Ochrobactrum intermedium strain 229E, a urease-positive strain isolated from the human gastric niche.</title>
        <authorList>
            <person name="Kulkarni G.J."/>
            <person name="Shetty S."/>
            <person name="Dharne M.S."/>
            <person name="Shouche Y.S."/>
        </authorList>
    </citation>
    <scope>NUCLEOTIDE SEQUENCE [LARGE SCALE GENOMIC DNA]</scope>
    <source>
        <strain evidence="1 2">229E</strain>
    </source>
</reference>
<dbReference type="EMBL" id="ASXJ01000152">
    <property type="protein sequence ID" value="ERM01606.1"/>
    <property type="molecule type" value="Genomic_DNA"/>
</dbReference>
<proteinExistence type="predicted"/>
<dbReference type="AlphaFoldDB" id="U4VFR8"/>
<dbReference type="PATRIC" id="fig|1337887.3.peg.2857"/>
<dbReference type="Proteomes" id="UP000016842">
    <property type="component" value="Unassembled WGS sequence"/>
</dbReference>
<name>U4VFR8_9HYPH</name>
<evidence type="ECO:0000313" key="2">
    <source>
        <dbReference type="Proteomes" id="UP000016842"/>
    </source>
</evidence>
<sequence>MENKYCILENYPAHLDCDREGTTHKRRLMTLGDDVVSSSYWRGNAGSRYRADSGGGQVRIALREQAITVA</sequence>
<organism evidence="1 2">
    <name type="scientific">Brucella intermedia 229E</name>
    <dbReference type="NCBI Taxonomy" id="1337887"/>
    <lineage>
        <taxon>Bacteria</taxon>
        <taxon>Pseudomonadati</taxon>
        <taxon>Pseudomonadota</taxon>
        <taxon>Alphaproteobacteria</taxon>
        <taxon>Hyphomicrobiales</taxon>
        <taxon>Brucellaceae</taxon>
        <taxon>Brucella/Ochrobactrum group</taxon>
        <taxon>Brucella</taxon>
    </lineage>
</organism>
<protein>
    <submittedName>
        <fullName evidence="1">Uncharacterized protein</fullName>
    </submittedName>
</protein>
<evidence type="ECO:0000313" key="1">
    <source>
        <dbReference type="EMBL" id="ERM01606.1"/>
    </source>
</evidence>
<accession>U4VFR8</accession>
<comment type="caution">
    <text evidence="1">The sequence shown here is derived from an EMBL/GenBank/DDBJ whole genome shotgun (WGS) entry which is preliminary data.</text>
</comment>
<gene>
    <name evidence="1" type="ORF">Q644_20930</name>
</gene>